<dbReference type="Gene3D" id="3.40.50.1240">
    <property type="entry name" value="Phosphoglycerate mutase-like"/>
    <property type="match status" value="1"/>
</dbReference>
<name>A0A0N4VK34_ENTVE</name>
<dbReference type="OrthoDB" id="414418at2759"/>
<dbReference type="InterPro" id="IPR029033">
    <property type="entry name" value="His_PPase_superfam"/>
</dbReference>
<reference evidence="3" key="1">
    <citation type="submission" date="2017-02" db="UniProtKB">
        <authorList>
            <consortium name="WormBaseParasite"/>
        </authorList>
    </citation>
    <scope>IDENTIFICATION</scope>
</reference>
<dbReference type="PANTHER" id="PTHR16469">
    <property type="entry name" value="UBIQUITIN-ASSOCIATED AND SH3 DOMAIN-CONTAINING BA-RELATED"/>
    <property type="match status" value="1"/>
</dbReference>
<dbReference type="Pfam" id="PF00300">
    <property type="entry name" value="His_Phos_1"/>
    <property type="match status" value="1"/>
</dbReference>
<protein>
    <submittedName>
        <fullName evidence="3">Protein UBASH3A-like protein</fullName>
    </submittedName>
</protein>
<dbReference type="EMBL" id="UXUI01010926">
    <property type="protein sequence ID" value="VDD95779.1"/>
    <property type="molecule type" value="Genomic_DNA"/>
</dbReference>
<sequence>MYIYIFIYLFEGVNWMRRAFDANGKYHQFDLNMPRKVPPRKDGYQKFASDAPLTEMGYLQSKLTGRGIHEKGIKIQHIFCSPALRCVQTAVGLLRGMNLRNVKINIEPGLFEWTKWCQSGLPCWMSASEYEEIGYNVDPTYKPYVRPEDLSTKETVEDFYERSYKLVREITRKYSGTILLVAHGASLDTLTRRLCGGATRNQQELLFILQKTPYVACAMAKENSSKVWSLCPSPVLPLTHSANYSYDTRILTINRMQLKTGFYE</sequence>
<dbReference type="SUPFAM" id="SSF53254">
    <property type="entry name" value="Phosphoglycerate mutase-like"/>
    <property type="match status" value="1"/>
</dbReference>
<accession>A0A0N4VK34</accession>
<dbReference type="STRING" id="51028.A0A0N4VK34"/>
<evidence type="ECO:0000313" key="1">
    <source>
        <dbReference type="EMBL" id="VDD95779.1"/>
    </source>
</evidence>
<dbReference type="CDD" id="cd07067">
    <property type="entry name" value="HP_PGM_like"/>
    <property type="match status" value="1"/>
</dbReference>
<evidence type="ECO:0000313" key="2">
    <source>
        <dbReference type="Proteomes" id="UP000274131"/>
    </source>
</evidence>
<organism evidence="3">
    <name type="scientific">Enterobius vermicularis</name>
    <name type="common">Human pinworm</name>
    <dbReference type="NCBI Taxonomy" id="51028"/>
    <lineage>
        <taxon>Eukaryota</taxon>
        <taxon>Metazoa</taxon>
        <taxon>Ecdysozoa</taxon>
        <taxon>Nematoda</taxon>
        <taxon>Chromadorea</taxon>
        <taxon>Rhabditida</taxon>
        <taxon>Spirurina</taxon>
        <taxon>Oxyuridomorpha</taxon>
        <taxon>Oxyuroidea</taxon>
        <taxon>Oxyuridae</taxon>
        <taxon>Enterobius</taxon>
    </lineage>
</organism>
<keyword evidence="2" id="KW-1185">Reference proteome</keyword>
<evidence type="ECO:0000313" key="3">
    <source>
        <dbReference type="WBParaSite" id="EVEC_0001121601-mRNA-1"/>
    </source>
</evidence>
<reference evidence="1 2" key="2">
    <citation type="submission" date="2018-10" db="EMBL/GenBank/DDBJ databases">
        <authorList>
            <consortium name="Pathogen Informatics"/>
        </authorList>
    </citation>
    <scope>NUCLEOTIDE SEQUENCE [LARGE SCALE GENOMIC DNA]</scope>
</reference>
<gene>
    <name evidence="1" type="ORF">EVEC_LOCUS10530</name>
</gene>
<dbReference type="GO" id="GO:0016791">
    <property type="term" value="F:phosphatase activity"/>
    <property type="evidence" value="ECO:0007669"/>
    <property type="project" value="UniProtKB-ARBA"/>
</dbReference>
<dbReference type="InterPro" id="IPR051710">
    <property type="entry name" value="Phosphatase_SH3-domain"/>
</dbReference>
<proteinExistence type="predicted"/>
<dbReference type="AlphaFoldDB" id="A0A0N4VK34"/>
<dbReference type="PANTHER" id="PTHR16469:SF27">
    <property type="entry name" value="UBIQUITIN-ASSOCIATED AND SH3 DOMAIN-CONTAINING BA-RELATED"/>
    <property type="match status" value="1"/>
</dbReference>
<dbReference type="WBParaSite" id="EVEC_0001121601-mRNA-1">
    <property type="protein sequence ID" value="EVEC_0001121601-mRNA-1"/>
    <property type="gene ID" value="EVEC_0001121601"/>
</dbReference>
<dbReference type="InterPro" id="IPR013078">
    <property type="entry name" value="His_Pase_superF_clade-1"/>
</dbReference>
<dbReference type="Proteomes" id="UP000274131">
    <property type="component" value="Unassembled WGS sequence"/>
</dbReference>